<dbReference type="Proteomes" id="UP000288794">
    <property type="component" value="Unassembled WGS sequence"/>
</dbReference>
<dbReference type="InterPro" id="IPR058634">
    <property type="entry name" value="AaeA-lik-b-barrel"/>
</dbReference>
<dbReference type="Pfam" id="PF25963">
    <property type="entry name" value="Beta-barrel_AAEA"/>
    <property type="match status" value="1"/>
</dbReference>
<dbReference type="InterPro" id="IPR050739">
    <property type="entry name" value="MFP"/>
</dbReference>
<dbReference type="GO" id="GO:0055085">
    <property type="term" value="P:transmembrane transport"/>
    <property type="evidence" value="ECO:0007669"/>
    <property type="project" value="InterPro"/>
</dbReference>
<gene>
    <name evidence="5" type="ORF">ED28_14050</name>
</gene>
<dbReference type="PANTHER" id="PTHR30386:SF24">
    <property type="entry name" value="MULTIDRUG RESISTANCE EFFLUX PUMP"/>
    <property type="match status" value="1"/>
</dbReference>
<keyword evidence="6" id="KW-1185">Reference proteome</keyword>
<dbReference type="EMBL" id="JMEE01000038">
    <property type="protein sequence ID" value="RWR01254.1"/>
    <property type="molecule type" value="Genomic_DNA"/>
</dbReference>
<evidence type="ECO:0000313" key="5">
    <source>
        <dbReference type="EMBL" id="RWR01254.1"/>
    </source>
</evidence>
<evidence type="ECO:0000256" key="2">
    <source>
        <dbReference type="SAM" id="Phobius"/>
    </source>
</evidence>
<evidence type="ECO:0000313" key="6">
    <source>
        <dbReference type="Proteomes" id="UP000288794"/>
    </source>
</evidence>
<dbReference type="PANTHER" id="PTHR30386">
    <property type="entry name" value="MEMBRANE FUSION SUBUNIT OF EMRAB-TOLC MULTIDRUG EFFLUX PUMP"/>
    <property type="match status" value="1"/>
</dbReference>
<evidence type="ECO:0000256" key="1">
    <source>
        <dbReference type="ARBA" id="ARBA00009477"/>
    </source>
</evidence>
<dbReference type="Gene3D" id="1.10.287.470">
    <property type="entry name" value="Helix hairpin bin"/>
    <property type="match status" value="2"/>
</dbReference>
<reference evidence="5 6" key="1">
    <citation type="submission" date="2014-04" db="EMBL/GenBank/DDBJ databases">
        <title>Draft genome sequence of Pantoea beijingensis strain LMG 27579, an emerging pathogen to Pleurotus eryngii with potential industrial application.</title>
        <authorList>
            <person name="Xu F."/>
            <person name="Liu Y."/>
            <person name="Wang S."/>
            <person name="Yin Y."/>
            <person name="Ma Y."/>
            <person name="Zhao S."/>
            <person name="Rong C."/>
        </authorList>
    </citation>
    <scope>NUCLEOTIDE SEQUENCE [LARGE SCALE GENOMIC DNA]</scope>
    <source>
        <strain evidence="5 6">LMG 27579</strain>
    </source>
</reference>
<evidence type="ECO:0000259" key="3">
    <source>
        <dbReference type="Pfam" id="PF25917"/>
    </source>
</evidence>
<feature type="domain" description="Multidrug resistance protein MdtA-like barrel-sandwich hybrid" evidence="3">
    <location>
        <begin position="49"/>
        <end position="242"/>
    </location>
</feature>
<organism evidence="5 6">
    <name type="scientific">[Pantoea] beijingensis</name>
    <dbReference type="NCBI Taxonomy" id="1324864"/>
    <lineage>
        <taxon>Bacteria</taxon>
        <taxon>Pseudomonadati</taxon>
        <taxon>Pseudomonadota</taxon>
        <taxon>Gammaproteobacteria</taxon>
        <taxon>Enterobacterales</taxon>
        <taxon>Erwiniaceae</taxon>
        <taxon>Erwinia</taxon>
    </lineage>
</organism>
<feature type="domain" description="p-hydroxybenzoic acid efflux pump subunit AaeA-like beta-barrel" evidence="4">
    <location>
        <begin position="248"/>
        <end position="326"/>
    </location>
</feature>
<proteinExistence type="inferred from homology"/>
<protein>
    <submittedName>
        <fullName evidence="5">DSBA oxidoreductase</fullName>
    </submittedName>
</protein>
<comment type="similarity">
    <text evidence="1">Belongs to the membrane fusion protein (MFP) (TC 8.A.1) family.</text>
</comment>
<keyword evidence="2" id="KW-1133">Transmembrane helix</keyword>
<accession>A0A443IAY8</accession>
<dbReference type="SUPFAM" id="SSF111369">
    <property type="entry name" value="HlyD-like secretion proteins"/>
    <property type="match status" value="2"/>
</dbReference>
<dbReference type="AlphaFoldDB" id="A0A443IAY8"/>
<comment type="caution">
    <text evidence="5">The sequence shown here is derived from an EMBL/GenBank/DDBJ whole genome shotgun (WGS) entry which is preliminary data.</text>
</comment>
<dbReference type="Gene3D" id="2.40.30.170">
    <property type="match status" value="1"/>
</dbReference>
<name>A0A443IAY8_9GAMM</name>
<sequence>MRFTPAKRTLMLSVLLVILAGIAFIIWSTINSHRYRTNDAYVAADYTLVAPKISGYVAKVLVTDNQRVKANELLATLDDRDYRVALETAAANLQISQARLSSIQAQIEQQQAVIAQNQAAVTSSQATLSYATQNADRYRRLLKSGTATPDEQQRVSATMREAAAQVQQNQAAELAARKQTGILQASLKQAHADIAAAQAGVDQAQLNLSYTRIVAPIDGVVGQRAIRQGAFVSAGTRLLAVVPLTQAYIMANFLETQLADVHTGQRVSISVDALPDVHFSGYVDSVAPATGTTFSAIAPDNATGNFTKVVQRLPVKIVLDANQPDLSRLRVGMSVVPQIDVNSRGR</sequence>
<dbReference type="RefSeq" id="WP_128178685.1">
    <property type="nucleotide sequence ID" value="NZ_CP071409.1"/>
</dbReference>
<dbReference type="Gene3D" id="2.40.50.100">
    <property type="match status" value="1"/>
</dbReference>
<keyword evidence="2" id="KW-0472">Membrane</keyword>
<evidence type="ECO:0000259" key="4">
    <source>
        <dbReference type="Pfam" id="PF25963"/>
    </source>
</evidence>
<dbReference type="Pfam" id="PF25917">
    <property type="entry name" value="BSH_RND"/>
    <property type="match status" value="1"/>
</dbReference>
<feature type="transmembrane region" description="Helical" evidence="2">
    <location>
        <begin position="12"/>
        <end position="30"/>
    </location>
</feature>
<dbReference type="InterPro" id="IPR058625">
    <property type="entry name" value="MdtA-like_BSH"/>
</dbReference>
<keyword evidence="2" id="KW-0812">Transmembrane</keyword>